<comment type="caution">
    <text evidence="5">The sequence shown here is derived from an EMBL/GenBank/DDBJ whole genome shotgun (WGS) entry which is preliminary data.</text>
</comment>
<gene>
    <name evidence="5" type="ORF">STSP_73320</name>
</gene>
<dbReference type="GO" id="GO:0004806">
    <property type="term" value="F:triacylglycerol lipase activity"/>
    <property type="evidence" value="ECO:0007669"/>
    <property type="project" value="UniProtKB-EC"/>
</dbReference>
<keyword evidence="6" id="KW-1185">Reference proteome</keyword>
<evidence type="ECO:0000256" key="1">
    <source>
        <dbReference type="PIRSR" id="PIRSR637460-1"/>
    </source>
</evidence>
<dbReference type="EMBL" id="LOHS01000200">
    <property type="protein sequence ID" value="OAH09479.1"/>
    <property type="molecule type" value="Genomic_DNA"/>
</dbReference>
<sequence length="320" mass="33212">MSPSSQPPTLPEGARASRAAAPSSSGAPRRAVRAGIAATAAVAVLAGTATAASARPATKHPAKRPAEEVRYVALGDSFSSGPGIPEQSDSICGRSSNNYPALVARAVGVTSFTDVTCAGADTSHMTNRQGSAPPQLDALRPDTTLVTLGIGGNDLDLTGVLTRCVLLGYVAPHGSPCKQSFTLLGRDEVDSRINATAPEIEAVLKEIHARSPQAKVLLVGYPVLFPDDGTACRETVSLATGDFPWIRDKEKYLNTMLAQQANVYDATYVDAYGPSIGHDVCKPAGVRWIEPEDTAEAAGFHPNAAGHRSMAGAVLASLTR</sequence>
<dbReference type="InterPro" id="IPR036514">
    <property type="entry name" value="SGNH_hydro_sf"/>
</dbReference>
<dbReference type="PATRIC" id="fig|1716141.3.peg.7771"/>
<dbReference type="Pfam" id="PF13472">
    <property type="entry name" value="Lipase_GDSL_2"/>
    <property type="match status" value="1"/>
</dbReference>
<dbReference type="RefSeq" id="WP_078067785.1">
    <property type="nucleotide sequence ID" value="NZ_LOHS01000200.1"/>
</dbReference>
<proteinExistence type="predicted"/>
<dbReference type="CDD" id="cd01823">
    <property type="entry name" value="SEST_like"/>
    <property type="match status" value="1"/>
</dbReference>
<protein>
    <submittedName>
        <fullName evidence="5">Lipase 2</fullName>
        <ecNumber evidence="5">3.1.1.3</ecNumber>
    </submittedName>
</protein>
<dbReference type="InterPro" id="IPR037460">
    <property type="entry name" value="SEST-like"/>
</dbReference>
<organism evidence="5 6">
    <name type="scientific">Streptomyces jeddahensis</name>
    <dbReference type="NCBI Taxonomy" id="1716141"/>
    <lineage>
        <taxon>Bacteria</taxon>
        <taxon>Bacillati</taxon>
        <taxon>Actinomycetota</taxon>
        <taxon>Actinomycetes</taxon>
        <taxon>Kitasatosporales</taxon>
        <taxon>Streptomycetaceae</taxon>
        <taxon>Streptomyces</taxon>
    </lineage>
</organism>
<evidence type="ECO:0000313" key="5">
    <source>
        <dbReference type="EMBL" id="OAH09479.1"/>
    </source>
</evidence>
<feature type="compositionally biased region" description="Low complexity" evidence="3">
    <location>
        <begin position="13"/>
        <end position="32"/>
    </location>
</feature>
<dbReference type="Proteomes" id="UP000077381">
    <property type="component" value="Unassembled WGS sequence"/>
</dbReference>
<dbReference type="AlphaFoldDB" id="A0A177HFS2"/>
<dbReference type="GO" id="GO:0019433">
    <property type="term" value="P:triglyceride catabolic process"/>
    <property type="evidence" value="ECO:0007669"/>
    <property type="project" value="TreeGrafter"/>
</dbReference>
<reference evidence="5 6" key="1">
    <citation type="submission" date="2015-12" db="EMBL/GenBank/DDBJ databases">
        <title>Genome sequence of Streptomyces sp. G25.</title>
        <authorList>
            <person name="Poehlein A."/>
            <person name="Roettig A."/>
            <person name="Hiessl S."/>
            <person name="Hauschild P."/>
            <person name="Schauer J."/>
            <person name="Madkour M.H."/>
            <person name="Al-Ansari A.M."/>
            <person name="Almakishah N.H."/>
            <person name="Steinbuechel A."/>
            <person name="Daniel R."/>
        </authorList>
    </citation>
    <scope>NUCLEOTIDE SEQUENCE [LARGE SCALE GENOMIC DNA]</scope>
    <source>
        <strain evidence="6">G25(2015)</strain>
    </source>
</reference>
<dbReference type="PANTHER" id="PTHR37981:SF1">
    <property type="entry name" value="SGNH HYDROLASE-TYPE ESTERASE DOMAIN-CONTAINING PROTEIN"/>
    <property type="match status" value="1"/>
</dbReference>
<dbReference type="PANTHER" id="PTHR37981">
    <property type="entry name" value="LIPASE 2"/>
    <property type="match status" value="1"/>
</dbReference>
<dbReference type="InterPro" id="IPR013830">
    <property type="entry name" value="SGNH_hydro"/>
</dbReference>
<dbReference type="EC" id="3.1.1.3" evidence="5"/>
<feature type="disulfide bond" evidence="2">
    <location>
        <begin position="164"/>
        <end position="177"/>
    </location>
</feature>
<dbReference type="Gene3D" id="3.40.50.1110">
    <property type="entry name" value="SGNH hydrolase"/>
    <property type="match status" value="1"/>
</dbReference>
<feature type="compositionally biased region" description="Pro residues" evidence="3">
    <location>
        <begin position="1"/>
        <end position="10"/>
    </location>
</feature>
<feature type="region of interest" description="Disordered" evidence="3">
    <location>
        <begin position="1"/>
        <end position="32"/>
    </location>
</feature>
<evidence type="ECO:0000259" key="4">
    <source>
        <dbReference type="Pfam" id="PF13472"/>
    </source>
</evidence>
<accession>A0A177HFS2</accession>
<evidence type="ECO:0000313" key="6">
    <source>
        <dbReference type="Proteomes" id="UP000077381"/>
    </source>
</evidence>
<dbReference type="STRING" id="1716141.STSP_73320"/>
<dbReference type="InterPro" id="IPR006311">
    <property type="entry name" value="TAT_signal"/>
</dbReference>
<dbReference type="SUPFAM" id="SSF52266">
    <property type="entry name" value="SGNH hydrolase"/>
    <property type="match status" value="1"/>
</dbReference>
<feature type="domain" description="SGNH hydrolase-type esterase" evidence="4">
    <location>
        <begin position="73"/>
        <end position="308"/>
    </location>
</feature>
<name>A0A177HFS2_9ACTN</name>
<dbReference type="PROSITE" id="PS51318">
    <property type="entry name" value="TAT"/>
    <property type="match status" value="1"/>
</dbReference>
<keyword evidence="2" id="KW-1015">Disulfide bond</keyword>
<feature type="disulfide bond" evidence="2">
    <location>
        <begin position="92"/>
        <end position="117"/>
    </location>
</feature>
<keyword evidence="5" id="KW-0378">Hydrolase</keyword>
<dbReference type="OrthoDB" id="5503950at2"/>
<evidence type="ECO:0000256" key="3">
    <source>
        <dbReference type="SAM" id="MobiDB-lite"/>
    </source>
</evidence>
<evidence type="ECO:0000256" key="2">
    <source>
        <dbReference type="PIRSR" id="PIRSR637460-2"/>
    </source>
</evidence>
<feature type="active site" evidence="1">
    <location>
        <position position="301"/>
    </location>
</feature>
<feature type="active site" description="Nucleophile" evidence="1">
    <location>
        <position position="77"/>
    </location>
</feature>